<dbReference type="Proteomes" id="UP000218731">
    <property type="component" value="Chromosome 1"/>
</dbReference>
<dbReference type="AlphaFoldDB" id="A0A1L7NBI0"/>
<proteinExistence type="predicted"/>
<accession>A0A1L7NBI0</accession>
<dbReference type="EMBL" id="AP015029">
    <property type="protein sequence ID" value="BAW22817.1"/>
    <property type="molecule type" value="Genomic_DNA"/>
</dbReference>
<dbReference type="Pfam" id="PF16220">
    <property type="entry name" value="DUF4880"/>
    <property type="match status" value="1"/>
</dbReference>
<dbReference type="GO" id="GO:0016989">
    <property type="term" value="F:sigma factor antagonist activity"/>
    <property type="evidence" value="ECO:0007669"/>
    <property type="project" value="TreeGrafter"/>
</dbReference>
<dbReference type="InterPro" id="IPR032623">
    <property type="entry name" value="FecR_N"/>
</dbReference>
<feature type="domain" description="FecR protein" evidence="1">
    <location>
        <begin position="108"/>
        <end position="195"/>
    </location>
</feature>
<evidence type="ECO:0000313" key="3">
    <source>
        <dbReference type="EMBL" id="BAW22817.1"/>
    </source>
</evidence>
<feature type="domain" description="FecR N-terminal" evidence="2">
    <location>
        <begin position="11"/>
        <end position="50"/>
    </location>
</feature>
<dbReference type="Gene3D" id="2.60.120.1440">
    <property type="match status" value="1"/>
</dbReference>
<dbReference type="RefSeq" id="WP_096425938.1">
    <property type="nucleotide sequence ID" value="NZ_AP015029.1"/>
</dbReference>
<gene>
    <name evidence="3" type="ORF">KF715C_ch22440</name>
</gene>
<dbReference type="InterPro" id="IPR006860">
    <property type="entry name" value="FecR"/>
</dbReference>
<reference evidence="3 4" key="1">
    <citation type="submission" date="2015-11" db="EMBL/GenBank/DDBJ databases">
        <title>Complete genome sequencing of a biphenyl-degrading bacterium, Pseudomonas putida KF715 (=NBRC110667).</title>
        <authorList>
            <person name="Suenaga H."/>
            <person name="Fujihara N."/>
            <person name="Watanabe T."/>
            <person name="Hirose J."/>
            <person name="Kimura N."/>
            <person name="Yamazoe A."/>
            <person name="Hosoyama A."/>
            <person name="Shimodaira J."/>
            <person name="Furukawa K."/>
        </authorList>
    </citation>
    <scope>NUCLEOTIDE SEQUENCE [LARGE SCALE GENOMIC DNA]</scope>
    <source>
        <strain evidence="3 4">KF715</strain>
    </source>
</reference>
<evidence type="ECO:0000313" key="4">
    <source>
        <dbReference type="Proteomes" id="UP000218731"/>
    </source>
</evidence>
<dbReference type="PANTHER" id="PTHR30273">
    <property type="entry name" value="PERIPLASMIC SIGNAL SENSOR AND SIGMA FACTOR ACTIVATOR FECR-RELATED"/>
    <property type="match status" value="1"/>
</dbReference>
<organism evidence="3 4">
    <name type="scientific">Pseudomonas putida</name>
    <name type="common">Arthrobacter siderocapsulatus</name>
    <dbReference type="NCBI Taxonomy" id="303"/>
    <lineage>
        <taxon>Bacteria</taxon>
        <taxon>Pseudomonadati</taxon>
        <taxon>Pseudomonadota</taxon>
        <taxon>Gammaproteobacteria</taxon>
        <taxon>Pseudomonadales</taxon>
        <taxon>Pseudomonadaceae</taxon>
        <taxon>Pseudomonas</taxon>
    </lineage>
</organism>
<dbReference type="Pfam" id="PF04773">
    <property type="entry name" value="FecR"/>
    <property type="match status" value="1"/>
</dbReference>
<dbReference type="PIRSF" id="PIRSF018266">
    <property type="entry name" value="FecR"/>
    <property type="match status" value="1"/>
</dbReference>
<sequence length="319" mass="35050">MPDQTADSVLREAARWLVLLDDEADVQLQAQFQAWISAAPEHAAAVARLQGRLSSLQQLPRQAAGKALRHAPRAPQASKMQALALTLALLPMAWITTTCWQQGYLLADLSTSGGAWLDRRLDDDSEIHLDGDSAVNVHFDAGERRVELLRGEVLVDVAKDPRPFLVVTAHGSVRALGTRFTVSRQGDSTQVTMIESTTAISSAGHSLKLTANQRVRLGAQGPGNVEQVRADALEQAWHKHKLLAEDEPLSDVLTRLSRHYPGLLWADHAALAGLQVTVMLPLDDPRQALRLLQRTLPIQVSQYTPWITRVTLKPEVGRK</sequence>
<name>A0A1L7NBI0_PSEPU</name>
<protein>
    <recommendedName>
        <fullName evidence="5">Iron dicitrate transport regulator FecR</fullName>
    </recommendedName>
</protein>
<evidence type="ECO:0000259" key="1">
    <source>
        <dbReference type="Pfam" id="PF04773"/>
    </source>
</evidence>
<dbReference type="PANTHER" id="PTHR30273:SF2">
    <property type="entry name" value="PROTEIN FECR"/>
    <property type="match status" value="1"/>
</dbReference>
<evidence type="ECO:0000259" key="2">
    <source>
        <dbReference type="Pfam" id="PF16220"/>
    </source>
</evidence>
<evidence type="ECO:0008006" key="5">
    <source>
        <dbReference type="Google" id="ProtNLM"/>
    </source>
</evidence>
<dbReference type="InterPro" id="IPR012373">
    <property type="entry name" value="Ferrdict_sens_TM"/>
</dbReference>